<name>A0A9W9B110_9AGAR</name>
<accession>A0A9W9B110</accession>
<dbReference type="PROSITE" id="PS51293">
    <property type="entry name" value="SANT"/>
    <property type="match status" value="1"/>
</dbReference>
<dbReference type="EMBL" id="JANVFS010000001">
    <property type="protein sequence ID" value="KAJ4495760.1"/>
    <property type="molecule type" value="Genomic_DNA"/>
</dbReference>
<dbReference type="PANTHER" id="PTHR13992:SF39">
    <property type="entry name" value="SMRTER, ISOFORM G"/>
    <property type="match status" value="1"/>
</dbReference>
<dbReference type="PANTHER" id="PTHR13992">
    <property type="entry name" value="NUCLEAR RECEPTOR CO-REPRESSOR RELATED NCOR"/>
    <property type="match status" value="1"/>
</dbReference>
<feature type="region of interest" description="Disordered" evidence="2">
    <location>
        <begin position="1"/>
        <end position="71"/>
    </location>
</feature>
<feature type="region of interest" description="Disordered" evidence="2">
    <location>
        <begin position="185"/>
        <end position="367"/>
    </location>
</feature>
<dbReference type="Pfam" id="PF00249">
    <property type="entry name" value="Myb_DNA-binding"/>
    <property type="match status" value="1"/>
</dbReference>
<dbReference type="GO" id="GO:0006357">
    <property type="term" value="P:regulation of transcription by RNA polymerase II"/>
    <property type="evidence" value="ECO:0007669"/>
    <property type="project" value="TreeGrafter"/>
</dbReference>
<feature type="region of interest" description="Disordered" evidence="2">
    <location>
        <begin position="421"/>
        <end position="462"/>
    </location>
</feature>
<feature type="compositionally biased region" description="Polar residues" evidence="2">
    <location>
        <begin position="441"/>
        <end position="458"/>
    </location>
</feature>
<keyword evidence="1" id="KW-0175">Coiled coil</keyword>
<feature type="compositionally biased region" description="Basic and acidic residues" evidence="2">
    <location>
        <begin position="58"/>
        <end position="67"/>
    </location>
</feature>
<evidence type="ECO:0000313" key="4">
    <source>
        <dbReference type="EMBL" id="KAJ4495760.1"/>
    </source>
</evidence>
<dbReference type="Gene3D" id="1.10.10.60">
    <property type="entry name" value="Homeodomain-like"/>
    <property type="match status" value="1"/>
</dbReference>
<dbReference type="SUPFAM" id="SSF46689">
    <property type="entry name" value="Homeodomain-like"/>
    <property type="match status" value="1"/>
</dbReference>
<evidence type="ECO:0000313" key="5">
    <source>
        <dbReference type="Proteomes" id="UP001150238"/>
    </source>
</evidence>
<feature type="compositionally biased region" description="Low complexity" evidence="2">
    <location>
        <begin position="118"/>
        <end position="130"/>
    </location>
</feature>
<feature type="compositionally biased region" description="Basic residues" evidence="2">
    <location>
        <begin position="220"/>
        <end position="249"/>
    </location>
</feature>
<gene>
    <name evidence="4" type="ORF">C8J55DRAFT_2560</name>
</gene>
<feature type="compositionally biased region" description="Low complexity" evidence="2">
    <location>
        <begin position="852"/>
        <end position="861"/>
    </location>
</feature>
<dbReference type="InterPro" id="IPR017884">
    <property type="entry name" value="SANT_dom"/>
</dbReference>
<feature type="domain" description="SANT" evidence="3">
    <location>
        <begin position="744"/>
        <end position="795"/>
    </location>
</feature>
<feature type="coiled-coil region" evidence="1">
    <location>
        <begin position="603"/>
        <end position="630"/>
    </location>
</feature>
<feature type="compositionally biased region" description="Low complexity" evidence="2">
    <location>
        <begin position="424"/>
        <end position="434"/>
    </location>
</feature>
<feature type="compositionally biased region" description="Polar residues" evidence="2">
    <location>
        <begin position="43"/>
        <end position="53"/>
    </location>
</feature>
<dbReference type="Proteomes" id="UP001150238">
    <property type="component" value="Unassembled WGS sequence"/>
</dbReference>
<feature type="compositionally biased region" description="Low complexity" evidence="2">
    <location>
        <begin position="316"/>
        <end position="333"/>
    </location>
</feature>
<dbReference type="GO" id="GO:0034967">
    <property type="term" value="C:Set3 complex"/>
    <property type="evidence" value="ECO:0007669"/>
    <property type="project" value="TreeGrafter"/>
</dbReference>
<evidence type="ECO:0000256" key="1">
    <source>
        <dbReference type="SAM" id="Coils"/>
    </source>
</evidence>
<feature type="region of interest" description="Disordered" evidence="2">
    <location>
        <begin position="109"/>
        <end position="137"/>
    </location>
</feature>
<sequence>MGSNYDSRPTSIPASANLPRRPPYDYERVRPASPPLEPRRMNRSPTYDTYNSRHPSHRHSDPYRDYYRAPSPGVYDRYRDVSVGITHNKTTTWYHPREYYDSNIGFASRDHTRRESNESSSSRTFEPSDSWKYSNGMRDREYKGSKEYHYSTERYPAVEALRDHDRNKYTGKASWSANIPSYNQERSYTRGYPSSERPGPVSDGYRSFTNSCTGDDPRKPRSPRRHYRSRSRSHSRSLSRSFSRSRSRSRTPPPPLARSRLPERNNDSDAPIADSFGRHHFQGNSSATKPPARIPTGPRGGVSAIPFPSGKEKSMSRSSSRSSIASSRETSARPPALRPSHPDNGKTFSTPTDINPVDSVLKDGSNSLPSSQLPAGYSLGSASELLNVILCKSNVDESQDMNAGTATGNDSVDPMIDELRTKTRSPSPRSRLPSQEMILDSSPQFKSPTIEQSASEVPSSPLVIPSDPVATSSHSPVVLSPRDPVIITPRDPIADPPPQDEVHFRPRDIPDYKVGDIPNISEAPTVRDAVRVAIMRRLLADRQTRKERVEPVLISNHSLIEIDFENRPQKTSLHALMTEKTHPEGDQVKIRLETHNQLQQSLVEKFQERQDALKNKVQRLSEEYVALHDKWKIHCAILDRQARARSDARAADNRVTSATVAAPPMTGRTTRRSAATLGDAVRSDLEMEQIIASIGSNEATDPNQLCLRNIAVIPDMISVIKCKVDYVYDDNNLRVDDPISYYAPQTDDWTEEEKQVFVEKFAIFPKQFGAISRFLPNKTTAQCVDFYYLHKNMDIDFKIIVSKHAPGRRGGRRRTAKRKANALLTDIRKHDAEVSSSASTNGRGGRGRPRRAAPATAGTEASAIFAPTLPPELRKPSSRKVIVHLEGTPTTATPTPEPETRPKRRRVPTSRASLGGSQKEPSEEVQVPPVIESRVSFHL</sequence>
<dbReference type="AlphaFoldDB" id="A0A9W9B110"/>
<reference evidence="4" key="1">
    <citation type="submission" date="2022-08" db="EMBL/GenBank/DDBJ databases">
        <authorList>
            <consortium name="DOE Joint Genome Institute"/>
            <person name="Min B."/>
            <person name="Riley R."/>
            <person name="Sierra-Patev S."/>
            <person name="Naranjo-Ortiz M."/>
            <person name="Looney B."/>
            <person name="Konkel Z."/>
            <person name="Slot J.C."/>
            <person name="Sakamoto Y."/>
            <person name="Steenwyk J.L."/>
            <person name="Rokas A."/>
            <person name="Carro J."/>
            <person name="Camarero S."/>
            <person name="Ferreira P."/>
            <person name="Molpeceres G."/>
            <person name="Ruiz-Duenas F.J."/>
            <person name="Serrano A."/>
            <person name="Henrissat B."/>
            <person name="Drula E."/>
            <person name="Hughes K.W."/>
            <person name="Mata J.L."/>
            <person name="Ishikawa N.K."/>
            <person name="Vargas-Isla R."/>
            <person name="Ushijima S."/>
            <person name="Smith C.A."/>
            <person name="Ahrendt S."/>
            <person name="Andreopoulos W."/>
            <person name="He G."/>
            <person name="Labutti K."/>
            <person name="Lipzen A."/>
            <person name="Ng V."/>
            <person name="Sandor L."/>
            <person name="Barry K."/>
            <person name="Martinez A.T."/>
            <person name="Xiao Y."/>
            <person name="Gibbons J.G."/>
            <person name="Terashima K."/>
            <person name="Hibbett D.S."/>
            <person name="Grigoriev I.V."/>
        </authorList>
    </citation>
    <scope>NUCLEOTIDE SEQUENCE</scope>
    <source>
        <strain evidence="4">Sp2 HRB7682 ss15</strain>
    </source>
</reference>
<dbReference type="InterPro" id="IPR051571">
    <property type="entry name" value="N-CoR_corepressor"/>
</dbReference>
<dbReference type="SMART" id="SM00717">
    <property type="entry name" value="SANT"/>
    <property type="match status" value="1"/>
</dbReference>
<feature type="compositionally biased region" description="Polar residues" evidence="2">
    <location>
        <begin position="1"/>
        <end position="14"/>
    </location>
</feature>
<reference evidence="4" key="2">
    <citation type="journal article" date="2023" name="Proc. Natl. Acad. Sci. U.S.A.">
        <title>A global phylogenomic analysis of the shiitake genus Lentinula.</title>
        <authorList>
            <person name="Sierra-Patev S."/>
            <person name="Min B."/>
            <person name="Naranjo-Ortiz M."/>
            <person name="Looney B."/>
            <person name="Konkel Z."/>
            <person name="Slot J.C."/>
            <person name="Sakamoto Y."/>
            <person name="Steenwyk J.L."/>
            <person name="Rokas A."/>
            <person name="Carro J."/>
            <person name="Camarero S."/>
            <person name="Ferreira P."/>
            <person name="Molpeceres G."/>
            <person name="Ruiz-Duenas F.J."/>
            <person name="Serrano A."/>
            <person name="Henrissat B."/>
            <person name="Drula E."/>
            <person name="Hughes K.W."/>
            <person name="Mata J.L."/>
            <person name="Ishikawa N.K."/>
            <person name="Vargas-Isla R."/>
            <person name="Ushijima S."/>
            <person name="Smith C.A."/>
            <person name="Donoghue J."/>
            <person name="Ahrendt S."/>
            <person name="Andreopoulos W."/>
            <person name="He G."/>
            <person name="LaButti K."/>
            <person name="Lipzen A."/>
            <person name="Ng V."/>
            <person name="Riley R."/>
            <person name="Sandor L."/>
            <person name="Barry K."/>
            <person name="Martinez A.T."/>
            <person name="Xiao Y."/>
            <person name="Gibbons J.G."/>
            <person name="Terashima K."/>
            <person name="Grigoriev I.V."/>
            <person name="Hibbett D."/>
        </authorList>
    </citation>
    <scope>NUCLEOTIDE SEQUENCE</scope>
    <source>
        <strain evidence="4">Sp2 HRB7682 ss15</strain>
    </source>
</reference>
<organism evidence="4 5">
    <name type="scientific">Lentinula lateritia</name>
    <dbReference type="NCBI Taxonomy" id="40482"/>
    <lineage>
        <taxon>Eukaryota</taxon>
        <taxon>Fungi</taxon>
        <taxon>Dikarya</taxon>
        <taxon>Basidiomycota</taxon>
        <taxon>Agaricomycotina</taxon>
        <taxon>Agaricomycetes</taxon>
        <taxon>Agaricomycetidae</taxon>
        <taxon>Agaricales</taxon>
        <taxon>Marasmiineae</taxon>
        <taxon>Omphalotaceae</taxon>
        <taxon>Lentinula</taxon>
    </lineage>
</organism>
<comment type="caution">
    <text evidence="4">The sequence shown here is derived from an EMBL/GenBank/DDBJ whole genome shotgun (WGS) entry which is preliminary data.</text>
</comment>
<protein>
    <recommendedName>
        <fullName evidence="3">SANT domain-containing protein</fullName>
    </recommendedName>
</protein>
<evidence type="ECO:0000256" key="2">
    <source>
        <dbReference type="SAM" id="MobiDB-lite"/>
    </source>
</evidence>
<dbReference type="InterPro" id="IPR009057">
    <property type="entry name" value="Homeodomain-like_sf"/>
</dbReference>
<evidence type="ECO:0000259" key="3">
    <source>
        <dbReference type="PROSITE" id="PS51293"/>
    </source>
</evidence>
<dbReference type="InterPro" id="IPR001005">
    <property type="entry name" value="SANT/Myb"/>
</dbReference>
<proteinExistence type="predicted"/>
<feature type="region of interest" description="Disordered" evidence="2">
    <location>
        <begin position="824"/>
        <end position="939"/>
    </location>
</feature>